<dbReference type="EMBL" id="JAXCGZ010022978">
    <property type="protein sequence ID" value="KAK7019743.1"/>
    <property type="molecule type" value="Genomic_DNA"/>
</dbReference>
<dbReference type="GO" id="GO:0000242">
    <property type="term" value="C:pericentriolar material"/>
    <property type="evidence" value="ECO:0007669"/>
    <property type="project" value="TreeGrafter"/>
</dbReference>
<dbReference type="GO" id="GO:0035371">
    <property type="term" value="C:microtubule plus-end"/>
    <property type="evidence" value="ECO:0007669"/>
    <property type="project" value="TreeGrafter"/>
</dbReference>
<dbReference type="Proteomes" id="UP001381693">
    <property type="component" value="Unassembled WGS sequence"/>
</dbReference>
<proteinExistence type="predicted"/>
<dbReference type="GO" id="GO:0007099">
    <property type="term" value="P:centriole replication"/>
    <property type="evidence" value="ECO:0007669"/>
    <property type="project" value="TreeGrafter"/>
</dbReference>
<comment type="caution">
    <text evidence="6">The sequence shown here is derived from an EMBL/GenBank/DDBJ whole genome shotgun (WGS) entry which is preliminary data.</text>
</comment>
<gene>
    <name evidence="6" type="ORF">SK128_019803</name>
</gene>
<feature type="coiled-coil region" evidence="3">
    <location>
        <begin position="1952"/>
        <end position="1979"/>
    </location>
</feature>
<feature type="coiled-coil region" evidence="3">
    <location>
        <begin position="1025"/>
        <end position="1063"/>
    </location>
</feature>
<name>A0AAN8ZW06_HALRR</name>
<dbReference type="InterPro" id="IPR012943">
    <property type="entry name" value="Cnn_1N"/>
</dbReference>
<feature type="compositionally biased region" description="Basic and acidic residues" evidence="4">
    <location>
        <begin position="1133"/>
        <end position="1144"/>
    </location>
</feature>
<feature type="region of interest" description="Disordered" evidence="4">
    <location>
        <begin position="1893"/>
        <end position="1919"/>
    </location>
</feature>
<accession>A0AAN8ZW06</accession>
<evidence type="ECO:0000256" key="2">
    <source>
        <dbReference type="ARBA" id="ARBA00022490"/>
    </source>
</evidence>
<feature type="region of interest" description="Disordered" evidence="4">
    <location>
        <begin position="1366"/>
        <end position="1412"/>
    </location>
</feature>
<feature type="coiled-coil region" evidence="3">
    <location>
        <begin position="760"/>
        <end position="896"/>
    </location>
</feature>
<feature type="coiled-coil region" evidence="3">
    <location>
        <begin position="258"/>
        <end position="693"/>
    </location>
</feature>
<dbReference type="PANTHER" id="PTHR46930:SF1">
    <property type="entry name" value="CDK5 REGULATORY SUBUNIT-ASSOCIATED PROTEIN 2"/>
    <property type="match status" value="1"/>
</dbReference>
<evidence type="ECO:0000313" key="6">
    <source>
        <dbReference type="EMBL" id="KAK7019743.1"/>
    </source>
</evidence>
<keyword evidence="2" id="KW-0963">Cytoplasm</keyword>
<comment type="subcellular location">
    <subcellularLocation>
        <location evidence="1">Cytoplasm</location>
    </subcellularLocation>
</comment>
<dbReference type="GO" id="GO:0090266">
    <property type="term" value="P:regulation of mitotic cell cycle spindle assembly checkpoint"/>
    <property type="evidence" value="ECO:0007669"/>
    <property type="project" value="TreeGrafter"/>
</dbReference>
<evidence type="ECO:0000256" key="3">
    <source>
        <dbReference type="SAM" id="Coils"/>
    </source>
</evidence>
<feature type="compositionally biased region" description="Polar residues" evidence="4">
    <location>
        <begin position="1771"/>
        <end position="1799"/>
    </location>
</feature>
<dbReference type="GO" id="GO:0001578">
    <property type="term" value="P:microtubule bundle formation"/>
    <property type="evidence" value="ECO:0007669"/>
    <property type="project" value="TreeGrafter"/>
</dbReference>
<dbReference type="GO" id="GO:0046600">
    <property type="term" value="P:negative regulation of centriole replication"/>
    <property type="evidence" value="ECO:0007669"/>
    <property type="project" value="TreeGrafter"/>
</dbReference>
<feature type="region of interest" description="Disordered" evidence="4">
    <location>
        <begin position="1666"/>
        <end position="1695"/>
    </location>
</feature>
<dbReference type="GO" id="GO:0008017">
    <property type="term" value="F:microtubule binding"/>
    <property type="evidence" value="ECO:0007669"/>
    <property type="project" value="TreeGrafter"/>
</dbReference>
<feature type="compositionally biased region" description="Basic and acidic residues" evidence="4">
    <location>
        <begin position="1825"/>
        <end position="1853"/>
    </location>
</feature>
<evidence type="ECO:0000256" key="4">
    <source>
        <dbReference type="SAM" id="MobiDB-lite"/>
    </source>
</evidence>
<feature type="domain" description="Centrosomin N-terminal motif 1" evidence="5">
    <location>
        <begin position="54"/>
        <end position="127"/>
    </location>
</feature>
<dbReference type="GO" id="GO:0000132">
    <property type="term" value="P:establishment of mitotic spindle orientation"/>
    <property type="evidence" value="ECO:0007669"/>
    <property type="project" value="TreeGrafter"/>
</dbReference>
<dbReference type="Gene3D" id="1.10.287.1490">
    <property type="match status" value="1"/>
</dbReference>
<feature type="compositionally biased region" description="Polar residues" evidence="4">
    <location>
        <begin position="1309"/>
        <end position="1323"/>
    </location>
</feature>
<feature type="coiled-coil region" evidence="3">
    <location>
        <begin position="55"/>
        <end position="169"/>
    </location>
</feature>
<feature type="compositionally biased region" description="Basic and acidic residues" evidence="4">
    <location>
        <begin position="1667"/>
        <end position="1680"/>
    </location>
</feature>
<dbReference type="Pfam" id="PF07989">
    <property type="entry name" value="Cnn_1N"/>
    <property type="match status" value="1"/>
</dbReference>
<feature type="compositionally biased region" description="Polar residues" evidence="4">
    <location>
        <begin position="1100"/>
        <end position="1130"/>
    </location>
</feature>
<sequence>MCRTCGRRHNSFVQDGSPAQLQDVNSLDSSGNGSIPFSFGLRSPGKVSPLRGRTMKEYEEQMGNLKKENFSLKLRIYFLEEKMGQKYDKEDKEKLYKTNIELKVEAEALKRELCEKQDLVRQASTALNGLEQQYQEKVAQLKIIHEQEKDDLQETIERLQKEVNEYAGHVQEEGQPIGELTKLCGLAFNTGAEEENNLSLGSSQDTLSLPLQVSKPNNGFASPSPMQGLFSMPTSRSASAHAKMYSLSNPEYGKNSIDSEAQHKVASLEAKVAELEERVNELEDELAAKEEANNTLKDDLANLNRELVEKLEKIGELEAEVSEKDMKIDDIMQELETRYMEIKAKDDEIENLTQGLIKNEPEIEVKVQEIVERDRIIEEKIEQIEQQNKILVEIQITLDEKQKQIADMEQKISESSERIKKLTEEEEKYYKIIQTFADEVQARDKEIAELKKELKRKEKKIRDLVAELKECLDMLNKAKWEAETSGGEDGVKEMAEEENERLWAELESRKNEVLALRADHKHALSEAETRIKNLQEKLDEKAKLLEGEREKHSAELEERNGRLQDQVQQVALLEAQLQALHGDVSNREGQLRSNQDLVQELKGELAVAKDQLKEKKIELDTLQDELKKKNADMQDLVNCELWARNKEVERLQEKLNSLTVERQQQVDSLNEKLESKSNEVKNLEARLGMVKSDMDVEKPNVHPLPALNSSNTVPFSGLPNGDQSKLTTHYTVIQNTGGTDVVNVSRPIHLTLADDNYASVQMLYQEMSKIRSEAQALRLERSILSDKLSDLQKLHEQVCKTSDAAKANELQERIRYVKKQLEESREENMQKDCKHEEVVCDFQAQVQTLRDELNSAKKKISKQLTEVSIRKYQDSLKKHKQEIASLRKRLADSHNACDLLRTRLEELADFLERILEMNDKGLINLSQLSSKQLASLHKTLDESRALSRSLSQSLMIGMDTADHGDEVLLSSSVSSVSSWSLHREDSLSETHDPLSASTHEALLNLPDESLVPPDDSPDPAVQALATQLNTQIDQKTKEIDAIAENVNALSEQLAERTRQVEQQAAIIGELRGHVGRLQDEVRNRELQLLASKADHEQVSIKSSLHGSWQSNNNPLATSSQSTVHAASPQATVHIRDSSSQERKCKSPSTCSDTLPPPPLHLLQDSDCEEIRTDVREMEICQASDRSSLSAVKSAYSTDAAIKAYSGHPGYFQQLVAPSERCRLDRHRSWGDSGNAAGSGIIPEQQPWVPVSPSESEAWSEPDRNVSLARIGLDACTLGSAPDRALSRSRQQRASAAITSESEGDAGYEDTTTCIANPSSLSGKTSKRRSDVAELRRVSTKLRAVEQLNDTLRAELDIYQTLSQQMMPSQLQDQQQEPRPKTSDKSVETHKGETADASVGAEEAAAGSSPSPVFTIPAPLLEEIRALRLKLEEAISNNDQLRDQLEAALTAHPQDEARFNLLNAALQSAQEEVRDVRDRLQDSQELIHEQQDQLSRLQQKLQRCETELKQCYQQLENSQEEAAATRVDLKNARHIIQEKDLSRRELETQLLEKEHIIKEYFEKISILEMNAEKYPKNDTKVKELEATLENQEVQLLQVNKERLALVSERASLRAKLASVSTQARLLKNSQQVDESADKEQTSLHSVSAIQDELQRLEKENQTLKKKVDKLSMKPDYQRDRQANTSLQTDTPYDRNKVQSVYIGQQPSYEDLHLKYKQQEEELTALRDRLGLHNTVKSSLNEQTLLVKQLTAQLESERCLTTNLQLQLDSLHSSRSRTASQGDDTVVPTTSDLASPESVTSIEFFRPSQDQSDLRTRRQASIGPLSSREKEKSQERRSSSASRKRDSIKRTNAHWREDKENLYSITTATVTSKQSRHIYNNGSSDGVLAEKSLVSQQQPDDEADGGTTSGESPDLGIGSDYHFSSLERGTRTLRTVVPHLYDLPSPVLCSEPSHSTLSAENHRLRQERDNLTGKLTSTKETLRETLDKLTKATQRKEMIEHAMCKQLSKTHDALKKAKYTLKQPNS</sequence>
<keyword evidence="3" id="KW-0175">Coiled coil</keyword>
<dbReference type="GO" id="GO:0043015">
    <property type="term" value="F:gamma-tubulin binding"/>
    <property type="evidence" value="ECO:0007669"/>
    <property type="project" value="TreeGrafter"/>
</dbReference>
<reference evidence="6 7" key="1">
    <citation type="submission" date="2023-11" db="EMBL/GenBank/DDBJ databases">
        <title>Halocaridina rubra genome assembly.</title>
        <authorList>
            <person name="Smith C."/>
        </authorList>
    </citation>
    <scope>NUCLEOTIDE SEQUENCE [LARGE SCALE GENOMIC DNA]</scope>
    <source>
        <strain evidence="6">EP-1</strain>
        <tissue evidence="6">Whole</tissue>
    </source>
</reference>
<feature type="compositionally biased region" description="Low complexity" evidence="4">
    <location>
        <begin position="1396"/>
        <end position="1412"/>
    </location>
</feature>
<protein>
    <recommendedName>
        <fullName evidence="5">Centrosomin N-terminal motif 1 domain-containing protein</fullName>
    </recommendedName>
</protein>
<feature type="region of interest" description="Disordered" evidence="4">
    <location>
        <begin position="1228"/>
        <end position="1258"/>
    </location>
</feature>
<evidence type="ECO:0000256" key="1">
    <source>
        <dbReference type="ARBA" id="ARBA00004496"/>
    </source>
</evidence>
<organism evidence="6 7">
    <name type="scientific">Halocaridina rubra</name>
    <name type="common">Hawaiian red shrimp</name>
    <dbReference type="NCBI Taxonomy" id="373956"/>
    <lineage>
        <taxon>Eukaryota</taxon>
        <taxon>Metazoa</taxon>
        <taxon>Ecdysozoa</taxon>
        <taxon>Arthropoda</taxon>
        <taxon>Crustacea</taxon>
        <taxon>Multicrustacea</taxon>
        <taxon>Malacostraca</taxon>
        <taxon>Eumalacostraca</taxon>
        <taxon>Eucarida</taxon>
        <taxon>Decapoda</taxon>
        <taxon>Pleocyemata</taxon>
        <taxon>Caridea</taxon>
        <taxon>Atyoidea</taxon>
        <taxon>Atyidae</taxon>
        <taxon>Halocaridina</taxon>
    </lineage>
</organism>
<dbReference type="GO" id="GO:0005737">
    <property type="term" value="C:cytoplasm"/>
    <property type="evidence" value="ECO:0007669"/>
    <property type="project" value="UniProtKB-SubCell"/>
</dbReference>
<dbReference type="InterPro" id="IPR042791">
    <property type="entry name" value="CDK5RAP2"/>
</dbReference>
<dbReference type="GO" id="GO:0007059">
    <property type="term" value="P:chromosome segregation"/>
    <property type="evidence" value="ECO:0007669"/>
    <property type="project" value="TreeGrafter"/>
</dbReference>
<dbReference type="PANTHER" id="PTHR46930">
    <property type="entry name" value="CDK5 REGULATORY SUBUNIT-ASSOCIATED PROTEIN 2"/>
    <property type="match status" value="1"/>
</dbReference>
<evidence type="ECO:0000313" key="7">
    <source>
        <dbReference type="Proteomes" id="UP001381693"/>
    </source>
</evidence>
<feature type="coiled-coil region" evidence="3">
    <location>
        <begin position="1334"/>
        <end position="1361"/>
    </location>
</feature>
<evidence type="ECO:0000259" key="5">
    <source>
        <dbReference type="Pfam" id="PF07989"/>
    </source>
</evidence>
<feature type="region of interest" description="Disordered" evidence="4">
    <location>
        <begin position="1771"/>
        <end position="1853"/>
    </location>
</feature>
<feature type="region of interest" description="Disordered" evidence="4">
    <location>
        <begin position="1100"/>
        <end position="1162"/>
    </location>
</feature>
<feature type="compositionally biased region" description="Basic and acidic residues" evidence="4">
    <location>
        <begin position="1375"/>
        <end position="1393"/>
    </location>
</feature>
<keyword evidence="7" id="KW-1185">Reference proteome</keyword>
<feature type="coiled-coil region" evidence="3">
    <location>
        <begin position="1423"/>
        <end position="1600"/>
    </location>
</feature>
<dbReference type="Gene3D" id="1.20.5.340">
    <property type="match status" value="1"/>
</dbReference>
<dbReference type="GO" id="GO:0097431">
    <property type="term" value="C:mitotic spindle pole"/>
    <property type="evidence" value="ECO:0007669"/>
    <property type="project" value="TreeGrafter"/>
</dbReference>
<feature type="region of interest" description="Disordered" evidence="4">
    <location>
        <begin position="1281"/>
        <end position="1333"/>
    </location>
</feature>
<feature type="compositionally biased region" description="Low complexity" evidence="4">
    <location>
        <begin position="1287"/>
        <end position="1296"/>
    </location>
</feature>
<dbReference type="SUPFAM" id="SSF57997">
    <property type="entry name" value="Tropomyosin"/>
    <property type="match status" value="1"/>
</dbReference>